<name>A0ABN8UMC2_9GAMM</name>
<organism evidence="2 3">
    <name type="scientific">Pseudoalteromonas holothuriae</name>
    <dbReference type="NCBI Taxonomy" id="2963714"/>
    <lineage>
        <taxon>Bacteria</taxon>
        <taxon>Pseudomonadati</taxon>
        <taxon>Pseudomonadota</taxon>
        <taxon>Gammaproteobacteria</taxon>
        <taxon>Alteromonadales</taxon>
        <taxon>Pseudoalteromonadaceae</taxon>
        <taxon>Pseudoalteromonas</taxon>
    </lineage>
</organism>
<dbReference type="Proteomes" id="UP001152485">
    <property type="component" value="Unassembled WGS sequence"/>
</dbReference>
<reference evidence="2 3" key="1">
    <citation type="submission" date="2022-07" db="EMBL/GenBank/DDBJ databases">
        <authorList>
            <person name="Criscuolo A."/>
        </authorList>
    </citation>
    <scope>NUCLEOTIDE SEQUENCE [LARGE SCALE GENOMIC DNA]</scope>
    <source>
        <strain evidence="3">CIP 111951</strain>
    </source>
</reference>
<feature type="domain" description="DUF7661" evidence="1">
    <location>
        <begin position="1"/>
        <end position="71"/>
    </location>
</feature>
<accession>A0ABN8UMC2</accession>
<dbReference type="EMBL" id="CAMAPD010000011">
    <property type="protein sequence ID" value="CAH9061155.1"/>
    <property type="molecule type" value="Genomic_DNA"/>
</dbReference>
<sequence length="71" mass="8417">MYKFNVFGRVMSVIRINEQWQLFKESDTSMRVRVYDVVIPSNLEAVALKQYLDDIYHELASGKYPSVERIE</sequence>
<evidence type="ECO:0000313" key="3">
    <source>
        <dbReference type="Proteomes" id="UP001152485"/>
    </source>
</evidence>
<gene>
    <name evidence="2" type="ORF">PSECIP111951_02428</name>
</gene>
<dbReference type="RefSeq" id="WP_261593645.1">
    <property type="nucleotide sequence ID" value="NZ_CAMAPD010000011.1"/>
</dbReference>
<protein>
    <recommendedName>
        <fullName evidence="1">DUF7661 domain-containing protein</fullName>
    </recommendedName>
</protein>
<evidence type="ECO:0000313" key="2">
    <source>
        <dbReference type="EMBL" id="CAH9061155.1"/>
    </source>
</evidence>
<dbReference type="InterPro" id="IPR056078">
    <property type="entry name" value="DUF7661"/>
</dbReference>
<comment type="caution">
    <text evidence="2">The sequence shown here is derived from an EMBL/GenBank/DDBJ whole genome shotgun (WGS) entry which is preliminary data.</text>
</comment>
<dbReference type="Pfam" id="PF24697">
    <property type="entry name" value="DUF7661"/>
    <property type="match status" value="1"/>
</dbReference>
<proteinExistence type="predicted"/>
<evidence type="ECO:0000259" key="1">
    <source>
        <dbReference type="Pfam" id="PF24697"/>
    </source>
</evidence>